<keyword evidence="3" id="KW-1185">Reference proteome</keyword>
<dbReference type="GeneID" id="88174877"/>
<dbReference type="AlphaFoldDB" id="A0AAX4HFA2"/>
<dbReference type="Proteomes" id="UP001338582">
    <property type="component" value="Chromosome 4"/>
</dbReference>
<evidence type="ECO:0000313" key="2">
    <source>
        <dbReference type="EMBL" id="WPK26460.1"/>
    </source>
</evidence>
<dbReference type="RefSeq" id="XP_062878841.1">
    <property type="nucleotide sequence ID" value="XM_063022771.1"/>
</dbReference>
<feature type="compositionally biased region" description="Basic residues" evidence="1">
    <location>
        <begin position="56"/>
        <end position="73"/>
    </location>
</feature>
<dbReference type="KEGG" id="asau:88174877"/>
<accession>A0AAX4HFA2</accession>
<evidence type="ECO:0000313" key="3">
    <source>
        <dbReference type="Proteomes" id="UP001338582"/>
    </source>
</evidence>
<evidence type="ECO:0000256" key="1">
    <source>
        <dbReference type="SAM" id="MobiDB-lite"/>
    </source>
</evidence>
<name>A0AAX4HFA2_9ASCO</name>
<sequence>MSYPQFAQDLKEPEEKNVPLLHIILESAQIVSSNAQNFVRSPSYTASPAIQPYSSHAKKKKKRRGKIEKKGKKGSNPLNQRALLCPLTASPNLSMDASPKLALGAHPPDVKLEAITIENKEYLKKILQKLTRRLAGSLLRDVCCNSLCDMLAGVNGKLFLQSIRRPKFKVEVYSLLDCVANGDPDLPDRPLPECYQTAAVNLVKILLARPGRIPTDADALPIIEELKTTDAKAFLEEFMESFYDPTRKISIDMILVASEFLNASLYELDNDDSDPWTYSRGLIQSLVKAFASEIGFEVFENLFAEVSRPISEDFVQHYLQCDVLSKITLSGIFSSTVSSNYSLDATFTALWTFPGLCFVTMAQDYLDVPKRWQNFVGFIRL</sequence>
<reference evidence="2 3" key="1">
    <citation type="submission" date="2023-10" db="EMBL/GenBank/DDBJ databases">
        <title>Draft Genome Sequence of Candida saopaulonensis from a very Premature Infant with Sepsis.</title>
        <authorList>
            <person name="Ning Y."/>
            <person name="Dai R."/>
            <person name="Xiao M."/>
            <person name="Xu Y."/>
            <person name="Yan Q."/>
            <person name="Zhang L."/>
        </authorList>
    </citation>
    <scope>NUCLEOTIDE SEQUENCE [LARGE SCALE GENOMIC DNA]</scope>
    <source>
        <strain evidence="2 3">19XY460</strain>
    </source>
</reference>
<organism evidence="2 3">
    <name type="scientific">Australozyma saopauloensis</name>
    <dbReference type="NCBI Taxonomy" id="291208"/>
    <lineage>
        <taxon>Eukaryota</taxon>
        <taxon>Fungi</taxon>
        <taxon>Dikarya</taxon>
        <taxon>Ascomycota</taxon>
        <taxon>Saccharomycotina</taxon>
        <taxon>Pichiomycetes</taxon>
        <taxon>Metschnikowiaceae</taxon>
        <taxon>Australozyma</taxon>
    </lineage>
</organism>
<protein>
    <submittedName>
        <fullName evidence="2">Uncharacterized protein</fullName>
    </submittedName>
</protein>
<proteinExistence type="predicted"/>
<feature type="region of interest" description="Disordered" evidence="1">
    <location>
        <begin position="49"/>
        <end position="78"/>
    </location>
</feature>
<dbReference type="EMBL" id="CP138897">
    <property type="protein sequence ID" value="WPK26460.1"/>
    <property type="molecule type" value="Genomic_DNA"/>
</dbReference>
<gene>
    <name evidence="2" type="ORF">PUMCH_003814</name>
</gene>